<evidence type="ECO:0000313" key="2">
    <source>
        <dbReference type="Proteomes" id="UP000248132"/>
    </source>
</evidence>
<gene>
    <name evidence="1" type="ORF">LY28_03761</name>
</gene>
<dbReference type="AlphaFoldDB" id="A0A318Y0H7"/>
<feature type="non-terminal residue" evidence="1">
    <location>
        <position position="1"/>
    </location>
</feature>
<name>A0A318Y0H7_9FIRM</name>
<protein>
    <submittedName>
        <fullName evidence="1">Uncharacterized protein</fullName>
    </submittedName>
</protein>
<sequence>GRKSTGMEYNWKITRIEAPECLLKDKDEMMDIIKDALIAYDTGDKNYSYVKVNFEYIASPWFIKEVNK</sequence>
<organism evidence="1 2">
    <name type="scientific">Ruminiclostridium sufflavum DSM 19573</name>
    <dbReference type="NCBI Taxonomy" id="1121337"/>
    <lineage>
        <taxon>Bacteria</taxon>
        <taxon>Bacillati</taxon>
        <taxon>Bacillota</taxon>
        <taxon>Clostridia</taxon>
        <taxon>Eubacteriales</taxon>
        <taxon>Oscillospiraceae</taxon>
        <taxon>Ruminiclostridium</taxon>
    </lineage>
</organism>
<reference evidence="1 2" key="1">
    <citation type="submission" date="2018-06" db="EMBL/GenBank/DDBJ databases">
        <title>Genomic Encyclopedia of Type Strains, Phase I: the one thousand microbial genomes (KMG-I) project.</title>
        <authorList>
            <person name="Kyrpides N."/>
        </authorList>
    </citation>
    <scope>NUCLEOTIDE SEQUENCE [LARGE SCALE GENOMIC DNA]</scope>
    <source>
        <strain evidence="1 2">DSM 19573</strain>
    </source>
</reference>
<dbReference type="EMBL" id="QKMR01000041">
    <property type="protein sequence ID" value="PYG83913.1"/>
    <property type="molecule type" value="Genomic_DNA"/>
</dbReference>
<keyword evidence="2" id="KW-1185">Reference proteome</keyword>
<proteinExistence type="predicted"/>
<dbReference type="Proteomes" id="UP000248132">
    <property type="component" value="Unassembled WGS sequence"/>
</dbReference>
<dbReference type="RefSeq" id="WP_207658149.1">
    <property type="nucleotide sequence ID" value="NZ_QKMR01000041.1"/>
</dbReference>
<accession>A0A318Y0H7</accession>
<comment type="caution">
    <text evidence="1">The sequence shown here is derived from an EMBL/GenBank/DDBJ whole genome shotgun (WGS) entry which is preliminary data.</text>
</comment>
<evidence type="ECO:0000313" key="1">
    <source>
        <dbReference type="EMBL" id="PYG83913.1"/>
    </source>
</evidence>